<feature type="domain" description="Alpha/beta hydrolase" evidence="2">
    <location>
        <begin position="29"/>
        <end position="125"/>
    </location>
</feature>
<evidence type="ECO:0000313" key="3">
    <source>
        <dbReference type="EMBL" id="GAA0221122.1"/>
    </source>
</evidence>
<gene>
    <name evidence="3" type="ORF">GCM10010492_19050</name>
</gene>
<feature type="signal peptide" evidence="1">
    <location>
        <begin position="1"/>
        <end position="25"/>
    </location>
</feature>
<protein>
    <recommendedName>
        <fullName evidence="2">Alpha/beta hydrolase domain-containing protein</fullName>
    </recommendedName>
</protein>
<dbReference type="RefSeq" id="WP_343933316.1">
    <property type="nucleotide sequence ID" value="NZ_BAAABU010000003.1"/>
</dbReference>
<proteinExistence type="predicted"/>
<dbReference type="EMBL" id="BAAABU010000003">
    <property type="protein sequence ID" value="GAA0221122.1"/>
    <property type="molecule type" value="Genomic_DNA"/>
</dbReference>
<dbReference type="InterPro" id="IPR045394">
    <property type="entry name" value="Abhydrolase_dom"/>
</dbReference>
<accession>A0ABP3D1R6</accession>
<dbReference type="Pfam" id="PF20091">
    <property type="entry name" value="Abhydrolase_10"/>
    <property type="match status" value="1"/>
</dbReference>
<dbReference type="Proteomes" id="UP001500416">
    <property type="component" value="Unassembled WGS sequence"/>
</dbReference>
<comment type="caution">
    <text evidence="3">The sequence shown here is derived from an EMBL/GenBank/DDBJ whole genome shotgun (WGS) entry which is preliminary data.</text>
</comment>
<keyword evidence="4" id="KW-1185">Reference proteome</keyword>
<evidence type="ECO:0000256" key="1">
    <source>
        <dbReference type="SAM" id="SignalP"/>
    </source>
</evidence>
<reference evidence="4" key="1">
    <citation type="journal article" date="2019" name="Int. J. Syst. Evol. Microbiol.">
        <title>The Global Catalogue of Microorganisms (GCM) 10K type strain sequencing project: providing services to taxonomists for standard genome sequencing and annotation.</title>
        <authorList>
            <consortium name="The Broad Institute Genomics Platform"/>
            <consortium name="The Broad Institute Genome Sequencing Center for Infectious Disease"/>
            <person name="Wu L."/>
            <person name="Ma J."/>
        </authorList>
    </citation>
    <scope>NUCLEOTIDE SEQUENCE [LARGE SCALE GENOMIC DNA]</scope>
    <source>
        <strain evidence="4">JCM 3380</strain>
    </source>
</reference>
<name>A0ABP3D1R6_9PSEU</name>
<organism evidence="3 4">
    <name type="scientific">Saccharothrix mutabilis subsp. mutabilis</name>
    <dbReference type="NCBI Taxonomy" id="66855"/>
    <lineage>
        <taxon>Bacteria</taxon>
        <taxon>Bacillati</taxon>
        <taxon>Actinomycetota</taxon>
        <taxon>Actinomycetes</taxon>
        <taxon>Pseudonocardiales</taxon>
        <taxon>Pseudonocardiaceae</taxon>
        <taxon>Saccharothrix</taxon>
    </lineage>
</organism>
<evidence type="ECO:0000313" key="4">
    <source>
        <dbReference type="Proteomes" id="UP001500416"/>
    </source>
</evidence>
<sequence>MPLRHVGPLALALALLFPAPTPAAATPEATAPAAAAPTATASAAPARLALGGVRLSQVAAPRALNTGDNSGEAFCRLFGTHVPFDADTLKRLYPTHGHHVHRVVTTDAANVRAGYLLPADARANLREVTR</sequence>
<feature type="chain" id="PRO_5045987250" description="Alpha/beta hydrolase domain-containing protein" evidence="1">
    <location>
        <begin position="26"/>
        <end position="130"/>
    </location>
</feature>
<evidence type="ECO:0000259" key="2">
    <source>
        <dbReference type="Pfam" id="PF20091"/>
    </source>
</evidence>
<keyword evidence="1" id="KW-0732">Signal</keyword>